<dbReference type="EMBL" id="CP042435">
    <property type="protein sequence ID" value="QEC66775.1"/>
    <property type="molecule type" value="Genomic_DNA"/>
</dbReference>
<name>A0A5B8V6N0_9BACT</name>
<dbReference type="Pfam" id="PF13564">
    <property type="entry name" value="DoxX_2"/>
    <property type="match status" value="1"/>
</dbReference>
<comment type="subcellular location">
    <subcellularLocation>
        <location evidence="1">Membrane</location>
        <topology evidence="1">Multi-pass membrane protein</topology>
    </subcellularLocation>
</comment>
<accession>A0A5B8V6N0</accession>
<evidence type="ECO:0000256" key="2">
    <source>
        <dbReference type="ARBA" id="ARBA00022692"/>
    </source>
</evidence>
<keyword evidence="3 5" id="KW-1133">Transmembrane helix</keyword>
<evidence type="ECO:0000313" key="7">
    <source>
        <dbReference type="Proteomes" id="UP000321533"/>
    </source>
</evidence>
<sequence>MKKITIACRIITALFAAFMLFTAIPNIMMVNASVELIAGLDYPKYFIPFIGVAKVNGSVAILFMA</sequence>
<evidence type="ECO:0000256" key="3">
    <source>
        <dbReference type="ARBA" id="ARBA00022989"/>
    </source>
</evidence>
<dbReference type="AlphaFoldDB" id="A0A5B8V6N0"/>
<evidence type="ECO:0000256" key="4">
    <source>
        <dbReference type="ARBA" id="ARBA00023136"/>
    </source>
</evidence>
<evidence type="ECO:0000313" key="6">
    <source>
        <dbReference type="EMBL" id="QEC66775.1"/>
    </source>
</evidence>
<gene>
    <name evidence="6" type="ORF">FRZ67_05455</name>
</gene>
<dbReference type="Proteomes" id="UP000321533">
    <property type="component" value="Chromosome"/>
</dbReference>
<keyword evidence="7" id="KW-1185">Reference proteome</keyword>
<reference evidence="6 7" key="1">
    <citation type="journal article" date="2016" name="Int. J. Syst. Evol. Microbiol.">
        <title>Panacibacter ginsenosidivorans gen. nov., sp. nov., with ginsenoside converting activity isolated from soil of a ginseng field.</title>
        <authorList>
            <person name="Siddiqi M.Z."/>
            <person name="Muhammad Shafi S."/>
            <person name="Choi K.D."/>
            <person name="Im W.T."/>
        </authorList>
    </citation>
    <scope>NUCLEOTIDE SEQUENCE [LARGE SCALE GENOMIC DNA]</scope>
    <source>
        <strain evidence="6 7">Gsoil1550</strain>
    </source>
</reference>
<dbReference type="KEGG" id="pgin:FRZ67_05455"/>
<keyword evidence="2 5" id="KW-0812">Transmembrane</keyword>
<feature type="transmembrane region" description="Helical" evidence="5">
    <location>
        <begin position="7"/>
        <end position="25"/>
    </location>
</feature>
<evidence type="ECO:0000256" key="5">
    <source>
        <dbReference type="SAM" id="Phobius"/>
    </source>
</evidence>
<feature type="transmembrane region" description="Helical" evidence="5">
    <location>
        <begin position="45"/>
        <end position="64"/>
    </location>
</feature>
<protein>
    <recommendedName>
        <fullName evidence="8">DoxX family protein</fullName>
    </recommendedName>
</protein>
<evidence type="ECO:0008006" key="8">
    <source>
        <dbReference type="Google" id="ProtNLM"/>
    </source>
</evidence>
<organism evidence="6 7">
    <name type="scientific">Panacibacter ginsenosidivorans</name>
    <dbReference type="NCBI Taxonomy" id="1813871"/>
    <lineage>
        <taxon>Bacteria</taxon>
        <taxon>Pseudomonadati</taxon>
        <taxon>Bacteroidota</taxon>
        <taxon>Chitinophagia</taxon>
        <taxon>Chitinophagales</taxon>
        <taxon>Chitinophagaceae</taxon>
        <taxon>Panacibacter</taxon>
    </lineage>
</organism>
<dbReference type="InterPro" id="IPR032808">
    <property type="entry name" value="DoxX"/>
</dbReference>
<dbReference type="OrthoDB" id="7960583at2"/>
<proteinExistence type="predicted"/>
<keyword evidence="4 5" id="KW-0472">Membrane</keyword>
<evidence type="ECO:0000256" key="1">
    <source>
        <dbReference type="ARBA" id="ARBA00004141"/>
    </source>
</evidence>
<dbReference type="GO" id="GO:0016020">
    <property type="term" value="C:membrane"/>
    <property type="evidence" value="ECO:0007669"/>
    <property type="project" value="UniProtKB-SubCell"/>
</dbReference>
<dbReference type="RefSeq" id="WP_147188575.1">
    <property type="nucleotide sequence ID" value="NZ_CP042435.1"/>
</dbReference>